<evidence type="ECO:0000313" key="6">
    <source>
        <dbReference type="EMBL" id="KZT69431.1"/>
    </source>
</evidence>
<evidence type="ECO:0000256" key="5">
    <source>
        <dbReference type="RuleBase" id="RU362022"/>
    </source>
</evidence>
<dbReference type="InterPro" id="IPR007269">
    <property type="entry name" value="ICMT_MeTrfase"/>
</dbReference>
<keyword evidence="5" id="KW-0489">Methyltransferase</keyword>
<organism evidence="6 7">
    <name type="scientific">Daedalea quercina L-15889</name>
    <dbReference type="NCBI Taxonomy" id="1314783"/>
    <lineage>
        <taxon>Eukaryota</taxon>
        <taxon>Fungi</taxon>
        <taxon>Dikarya</taxon>
        <taxon>Basidiomycota</taxon>
        <taxon>Agaricomycotina</taxon>
        <taxon>Agaricomycetes</taxon>
        <taxon>Polyporales</taxon>
        <taxon>Fomitopsis</taxon>
    </lineage>
</organism>
<dbReference type="Proteomes" id="UP000076727">
    <property type="component" value="Unassembled WGS sequence"/>
</dbReference>
<comment type="catalytic activity">
    <reaction evidence="5">
        <text>[protein]-C-terminal S-[(2E,6E)-farnesyl]-L-cysteine + S-adenosyl-L-methionine = [protein]-C-terminal S-[(2E,6E)-farnesyl]-L-cysteine methyl ester + S-adenosyl-L-homocysteine</text>
        <dbReference type="Rhea" id="RHEA:21672"/>
        <dbReference type="Rhea" id="RHEA-COMP:12125"/>
        <dbReference type="Rhea" id="RHEA-COMP:12126"/>
        <dbReference type="ChEBI" id="CHEBI:57856"/>
        <dbReference type="ChEBI" id="CHEBI:59789"/>
        <dbReference type="ChEBI" id="CHEBI:90510"/>
        <dbReference type="ChEBI" id="CHEBI:90511"/>
        <dbReference type="EC" id="2.1.1.100"/>
    </reaction>
</comment>
<keyword evidence="5" id="KW-0808">Transferase</keyword>
<keyword evidence="4" id="KW-0472">Membrane</keyword>
<keyword evidence="3" id="KW-1133">Transmembrane helix</keyword>
<dbReference type="Gene3D" id="1.20.120.1630">
    <property type="match status" value="1"/>
</dbReference>
<keyword evidence="5" id="KW-0256">Endoplasmic reticulum</keyword>
<protein>
    <recommendedName>
        <fullName evidence="5">Protein-S-isoprenylcysteine O-methyltransferase</fullName>
        <ecNumber evidence="5">2.1.1.100</ecNumber>
    </recommendedName>
</protein>
<evidence type="ECO:0000256" key="1">
    <source>
        <dbReference type="ARBA" id="ARBA00004141"/>
    </source>
</evidence>
<evidence type="ECO:0000313" key="7">
    <source>
        <dbReference type="Proteomes" id="UP000076727"/>
    </source>
</evidence>
<evidence type="ECO:0000256" key="4">
    <source>
        <dbReference type="ARBA" id="ARBA00023136"/>
    </source>
</evidence>
<comment type="similarity">
    <text evidence="5">Belongs to the class VI-like SAM-binding methyltransferase superfamily. Isoprenylcysteine carboxyl methyltransferase family.</text>
</comment>
<name>A0A165QG74_9APHY</name>
<dbReference type="PANTHER" id="PTHR43847">
    <property type="entry name" value="BLL3993 PROTEIN"/>
    <property type="match status" value="1"/>
</dbReference>
<dbReference type="GO" id="GO:0005789">
    <property type="term" value="C:endoplasmic reticulum membrane"/>
    <property type="evidence" value="ECO:0007669"/>
    <property type="project" value="UniProtKB-SubCell"/>
</dbReference>
<dbReference type="Pfam" id="PF04140">
    <property type="entry name" value="ICMT"/>
    <property type="match status" value="1"/>
</dbReference>
<dbReference type="InterPro" id="IPR052527">
    <property type="entry name" value="Metal_cation-efflux_comp"/>
</dbReference>
<sequence length="244" mass="26567">MSARSVTHVGLLCSAAYMTYRSSTSPTPPPSDHETRAGGKISTMERVFTRVARLTADILKYTALASAGCGIAVITAREYPSTSSDAVLAKLVIPGIGSAAKIAITPVVLAGWSLTILGTSLRLWCFRTLDRFFTFEVTLKDGHQLCTGGPYSYMRHPAYTGWILQCIGLAVLNGGVGSWARESGVLDTAVGRAAACAFLAVETYMCLSMVHRCSQEDMLMRDRFGDSWFAWAQRVPYRLLPYVF</sequence>
<evidence type="ECO:0000256" key="3">
    <source>
        <dbReference type="ARBA" id="ARBA00022989"/>
    </source>
</evidence>
<reference evidence="6 7" key="1">
    <citation type="journal article" date="2016" name="Mol. Biol. Evol.">
        <title>Comparative Genomics of Early-Diverging Mushroom-Forming Fungi Provides Insights into the Origins of Lignocellulose Decay Capabilities.</title>
        <authorList>
            <person name="Nagy L.G."/>
            <person name="Riley R."/>
            <person name="Tritt A."/>
            <person name="Adam C."/>
            <person name="Daum C."/>
            <person name="Floudas D."/>
            <person name="Sun H."/>
            <person name="Yadav J.S."/>
            <person name="Pangilinan J."/>
            <person name="Larsson K.H."/>
            <person name="Matsuura K."/>
            <person name="Barry K."/>
            <person name="Labutti K."/>
            <person name="Kuo R."/>
            <person name="Ohm R.A."/>
            <person name="Bhattacharya S.S."/>
            <person name="Shirouzu T."/>
            <person name="Yoshinaga Y."/>
            <person name="Martin F.M."/>
            <person name="Grigoriev I.V."/>
            <person name="Hibbett D.S."/>
        </authorList>
    </citation>
    <scope>NUCLEOTIDE SEQUENCE [LARGE SCALE GENOMIC DNA]</scope>
    <source>
        <strain evidence="6 7">L-15889</strain>
    </source>
</reference>
<dbReference type="GO" id="GO:0032259">
    <property type="term" value="P:methylation"/>
    <property type="evidence" value="ECO:0007669"/>
    <property type="project" value="UniProtKB-KW"/>
</dbReference>
<proteinExistence type="inferred from homology"/>
<dbReference type="EC" id="2.1.1.100" evidence="5"/>
<keyword evidence="5" id="KW-0949">S-adenosyl-L-methionine</keyword>
<keyword evidence="2" id="KW-0812">Transmembrane</keyword>
<dbReference type="PANTHER" id="PTHR43847:SF1">
    <property type="entry name" value="BLL3993 PROTEIN"/>
    <property type="match status" value="1"/>
</dbReference>
<dbReference type="OrthoDB" id="422086at2759"/>
<accession>A0A165QG74</accession>
<dbReference type="STRING" id="1314783.A0A165QG74"/>
<evidence type="ECO:0000256" key="2">
    <source>
        <dbReference type="ARBA" id="ARBA00022692"/>
    </source>
</evidence>
<dbReference type="EMBL" id="KV429058">
    <property type="protein sequence ID" value="KZT69431.1"/>
    <property type="molecule type" value="Genomic_DNA"/>
</dbReference>
<dbReference type="GO" id="GO:0004671">
    <property type="term" value="F:protein C-terminal S-isoprenylcysteine carboxyl O-methyltransferase activity"/>
    <property type="evidence" value="ECO:0007669"/>
    <property type="project" value="UniProtKB-EC"/>
</dbReference>
<keyword evidence="7" id="KW-1185">Reference proteome</keyword>
<comment type="subcellular location">
    <subcellularLocation>
        <location evidence="5">Endoplasmic reticulum membrane</location>
        <topology evidence="5">Multi-pass membrane protein</topology>
    </subcellularLocation>
    <subcellularLocation>
        <location evidence="1">Membrane</location>
        <topology evidence="1">Multi-pass membrane protein</topology>
    </subcellularLocation>
</comment>
<gene>
    <name evidence="6" type="ORF">DAEQUDRAFT_690950</name>
</gene>
<dbReference type="AlphaFoldDB" id="A0A165QG74"/>